<evidence type="ECO:0000313" key="9">
    <source>
        <dbReference type="Proteomes" id="UP000578449"/>
    </source>
</evidence>
<reference evidence="8 9" key="1">
    <citation type="submission" date="2020-08" db="EMBL/GenBank/DDBJ databases">
        <title>Genomic Encyclopedia of Type Strains, Phase IV (KMG-IV): sequencing the most valuable type-strain genomes for metagenomic binning, comparative biology and taxonomic classification.</title>
        <authorList>
            <person name="Goeker M."/>
        </authorList>
    </citation>
    <scope>NUCLEOTIDE SEQUENCE [LARGE SCALE GENOMIC DNA]</scope>
    <source>
        <strain evidence="8 9">DSM 45615</strain>
    </source>
</reference>
<keyword evidence="4" id="KW-0961">Cell wall biogenesis/degradation</keyword>
<feature type="signal peptide" evidence="6">
    <location>
        <begin position="1"/>
        <end position="21"/>
    </location>
</feature>
<dbReference type="SUPFAM" id="SSF55846">
    <property type="entry name" value="N-acetylmuramoyl-L-alanine amidase-like"/>
    <property type="match status" value="1"/>
</dbReference>
<dbReference type="SUPFAM" id="SSF53955">
    <property type="entry name" value="Lysozyme-like"/>
    <property type="match status" value="1"/>
</dbReference>
<dbReference type="Gene3D" id="3.40.80.10">
    <property type="entry name" value="Peptidoglycan recognition protein-like"/>
    <property type="match status" value="1"/>
</dbReference>
<feature type="domain" description="N-acetylmuramoyl-L-alanine amidase" evidence="7">
    <location>
        <begin position="249"/>
        <end position="387"/>
    </location>
</feature>
<proteinExistence type="predicted"/>
<dbReference type="SMART" id="SM00644">
    <property type="entry name" value="Ami_2"/>
    <property type="match status" value="1"/>
</dbReference>
<organism evidence="8 9">
    <name type="scientific">Thermocatellispora tengchongensis</name>
    <dbReference type="NCBI Taxonomy" id="1073253"/>
    <lineage>
        <taxon>Bacteria</taxon>
        <taxon>Bacillati</taxon>
        <taxon>Actinomycetota</taxon>
        <taxon>Actinomycetes</taxon>
        <taxon>Streptosporangiales</taxon>
        <taxon>Streptosporangiaceae</taxon>
        <taxon>Thermocatellispora</taxon>
    </lineage>
</organism>
<dbReference type="GO" id="GO:0009254">
    <property type="term" value="P:peptidoglycan turnover"/>
    <property type="evidence" value="ECO:0007669"/>
    <property type="project" value="TreeGrafter"/>
</dbReference>
<dbReference type="RefSeq" id="WP_185048249.1">
    <property type="nucleotide sequence ID" value="NZ_BAABIX010000076.1"/>
</dbReference>
<dbReference type="InterPro" id="IPR036505">
    <property type="entry name" value="Amidase/PGRP_sf"/>
</dbReference>
<dbReference type="EC" id="3.5.1.28" evidence="2"/>
<dbReference type="PANTHER" id="PTHR30417:SF1">
    <property type="entry name" value="N-ACETYLMURAMOYL-L-ALANINE AMIDASE AMID"/>
    <property type="match status" value="1"/>
</dbReference>
<dbReference type="Proteomes" id="UP000578449">
    <property type="component" value="Unassembled WGS sequence"/>
</dbReference>
<evidence type="ECO:0000256" key="2">
    <source>
        <dbReference type="ARBA" id="ARBA00011901"/>
    </source>
</evidence>
<name>A0A840P2F5_9ACTN</name>
<comment type="catalytic activity">
    <reaction evidence="1">
        <text>Hydrolyzes the link between N-acetylmuramoyl residues and L-amino acid residues in certain cell-wall glycopeptides.</text>
        <dbReference type="EC" id="3.5.1.28"/>
    </reaction>
</comment>
<evidence type="ECO:0000313" key="8">
    <source>
        <dbReference type="EMBL" id="MBB5131417.1"/>
    </source>
</evidence>
<dbReference type="GO" id="GO:0009253">
    <property type="term" value="P:peptidoglycan catabolic process"/>
    <property type="evidence" value="ECO:0007669"/>
    <property type="project" value="InterPro"/>
</dbReference>
<feature type="region of interest" description="Disordered" evidence="5">
    <location>
        <begin position="470"/>
        <end position="489"/>
    </location>
</feature>
<dbReference type="InterPro" id="IPR051206">
    <property type="entry name" value="NAMLAA_amidase_2"/>
</dbReference>
<protein>
    <recommendedName>
        <fullName evidence="2">N-acetylmuramoyl-L-alanine amidase</fullName>
        <ecNumber evidence="2">3.5.1.28</ecNumber>
    </recommendedName>
</protein>
<gene>
    <name evidence="8" type="ORF">HNP84_001123</name>
</gene>
<evidence type="ECO:0000256" key="5">
    <source>
        <dbReference type="SAM" id="MobiDB-lite"/>
    </source>
</evidence>
<dbReference type="Pfam" id="PF01510">
    <property type="entry name" value="Amidase_2"/>
    <property type="match status" value="1"/>
</dbReference>
<evidence type="ECO:0000256" key="4">
    <source>
        <dbReference type="ARBA" id="ARBA00023316"/>
    </source>
</evidence>
<dbReference type="InterPro" id="IPR002502">
    <property type="entry name" value="Amidase_domain"/>
</dbReference>
<keyword evidence="9" id="KW-1185">Reference proteome</keyword>
<dbReference type="CDD" id="cd06583">
    <property type="entry name" value="PGRP"/>
    <property type="match status" value="1"/>
</dbReference>
<feature type="region of interest" description="Disordered" evidence="5">
    <location>
        <begin position="638"/>
        <end position="662"/>
    </location>
</feature>
<evidence type="ECO:0000256" key="6">
    <source>
        <dbReference type="SAM" id="SignalP"/>
    </source>
</evidence>
<keyword evidence="3" id="KW-0378">Hydrolase</keyword>
<feature type="chain" id="PRO_5039454748" description="N-acetylmuramoyl-L-alanine amidase" evidence="6">
    <location>
        <begin position="22"/>
        <end position="662"/>
    </location>
</feature>
<dbReference type="InterPro" id="IPR023346">
    <property type="entry name" value="Lysozyme-like_dom_sf"/>
</dbReference>
<dbReference type="PANTHER" id="PTHR30417">
    <property type="entry name" value="N-ACETYLMURAMOYL-L-ALANINE AMIDASE AMID"/>
    <property type="match status" value="1"/>
</dbReference>
<accession>A0A840P2F5</accession>
<evidence type="ECO:0000256" key="3">
    <source>
        <dbReference type="ARBA" id="ARBA00022801"/>
    </source>
</evidence>
<dbReference type="Gene3D" id="1.10.530.10">
    <property type="match status" value="1"/>
</dbReference>
<keyword evidence="6" id="KW-0732">Signal</keyword>
<dbReference type="AlphaFoldDB" id="A0A840P2F5"/>
<dbReference type="GO" id="GO:0071555">
    <property type="term" value="P:cell wall organization"/>
    <property type="evidence" value="ECO:0007669"/>
    <property type="project" value="UniProtKB-KW"/>
</dbReference>
<dbReference type="GO" id="GO:0008745">
    <property type="term" value="F:N-acetylmuramoyl-L-alanine amidase activity"/>
    <property type="evidence" value="ECO:0007669"/>
    <property type="project" value="UniProtKB-EC"/>
</dbReference>
<dbReference type="EMBL" id="JACHGN010000002">
    <property type="protein sequence ID" value="MBB5131417.1"/>
    <property type="molecule type" value="Genomic_DNA"/>
</dbReference>
<sequence>MPRSRTCAFALAALLPLITAATPSSTPFVPPAGEDPRQAAYAEAARTYGVPEEILLAVSYLQSRWDTHAGRPSTAGGYGPMHLTAPVELPPRAPDDLRGDGSVPAHAPIPRATTTTTDQIALAARLTGLSPAALRTDPAANIRGGAALLAHHHRRLAPTAPAGDLAGWREAIAAYASPTPGSGASFANEVFATIRTGATRTTDDGHRVRLRPAPVPDPAPFRDSAAECPPEIACDWLPAAHRTYAKGRYGNHDRTLDGRRIDYIVIHDGETTYDAMTRLRRDPKYVSWHYTLRSQDGQVAQHVRTRDIAWHSGNWYVNTHSIGLEHEGYLASGGTWYTEAMYRSSARLVRYLADKYDIPLDRAHILGHDNVPGTTPATVRGMHVDPGPYWDWAHYFTLLGAPLSPSAGYDQAMWPPPSPSSSAMVMILPRFEANRPRYTGCVRNRPRRPCPSQGSSAVWLHSAPDETAPLVRDPGRHPDGAPSTTSVYDHAARASTGQTYAVAGRSGDWTAIWYLGRRAWFHDPAWAPASAPAEGVLATPRPGAGPVPLYGRAYPEPAAYPPGVRPEPLTPLQYRLLPGQHYTVGLTVRSSYYRASSRNPARHRRVTGRLVYHQIQFGHRVMFVRAGDVTLRRTAPQAIHAAKTSSNPPPSASRVRRTPEER</sequence>
<evidence type="ECO:0000259" key="7">
    <source>
        <dbReference type="SMART" id="SM00644"/>
    </source>
</evidence>
<dbReference type="FunFam" id="3.40.80.10:FF:000006">
    <property type="entry name" value="N-acetylmuramoyl-L-alanine amidase"/>
    <property type="match status" value="1"/>
</dbReference>
<evidence type="ECO:0000256" key="1">
    <source>
        <dbReference type="ARBA" id="ARBA00001561"/>
    </source>
</evidence>
<comment type="caution">
    <text evidence="8">The sequence shown here is derived from an EMBL/GenBank/DDBJ whole genome shotgun (WGS) entry which is preliminary data.</text>
</comment>